<proteinExistence type="predicted"/>
<sequence length="193" mass="22366">MEDFIKPLSSELENIYFIEGFQRARYPYSNSMLIGDSLIDTGISHRRLKKLKTHFPIKKVFLTHWHEDHISGNYLLKGAEFHCHSKDKIPIENVDKMIPLYNVKNTPIEDELNSLIKLLRMQNIKVDTLIDDNNIFNIGDQLKLKVIFTPGHTAGHCAYYELNSKIAFLGDIDLTKYPYYGNLDASLIDFEES</sequence>
<accession>X1BPC1</accession>
<evidence type="ECO:0000259" key="1">
    <source>
        <dbReference type="SMART" id="SM00849"/>
    </source>
</evidence>
<protein>
    <recommendedName>
        <fullName evidence="1">Metallo-beta-lactamase domain-containing protein</fullName>
    </recommendedName>
</protein>
<name>X1BPC1_9ZZZZ</name>
<dbReference type="CDD" id="cd06262">
    <property type="entry name" value="metallo-hydrolase-like_MBL-fold"/>
    <property type="match status" value="1"/>
</dbReference>
<comment type="caution">
    <text evidence="2">The sequence shown here is derived from an EMBL/GenBank/DDBJ whole genome shotgun (WGS) entry which is preliminary data.</text>
</comment>
<feature type="domain" description="Metallo-beta-lactamase" evidence="1">
    <location>
        <begin position="28"/>
        <end position="193"/>
    </location>
</feature>
<gene>
    <name evidence="2" type="ORF">S01H4_06294</name>
</gene>
<dbReference type="SMART" id="SM00849">
    <property type="entry name" value="Lactamase_B"/>
    <property type="match status" value="1"/>
</dbReference>
<dbReference type="SUPFAM" id="SSF56281">
    <property type="entry name" value="Metallo-hydrolase/oxidoreductase"/>
    <property type="match status" value="1"/>
</dbReference>
<dbReference type="InterPro" id="IPR001279">
    <property type="entry name" value="Metallo-B-lactamas"/>
</dbReference>
<feature type="non-terminal residue" evidence="2">
    <location>
        <position position="193"/>
    </location>
</feature>
<dbReference type="EMBL" id="BART01001920">
    <property type="protein sequence ID" value="GAG73956.1"/>
    <property type="molecule type" value="Genomic_DNA"/>
</dbReference>
<evidence type="ECO:0000313" key="2">
    <source>
        <dbReference type="EMBL" id="GAG73956.1"/>
    </source>
</evidence>
<dbReference type="Pfam" id="PF00753">
    <property type="entry name" value="Lactamase_B"/>
    <property type="match status" value="1"/>
</dbReference>
<dbReference type="AlphaFoldDB" id="X1BPC1"/>
<organism evidence="2">
    <name type="scientific">marine sediment metagenome</name>
    <dbReference type="NCBI Taxonomy" id="412755"/>
    <lineage>
        <taxon>unclassified sequences</taxon>
        <taxon>metagenomes</taxon>
        <taxon>ecological metagenomes</taxon>
    </lineage>
</organism>
<dbReference type="InterPro" id="IPR036866">
    <property type="entry name" value="RibonucZ/Hydroxyglut_hydro"/>
</dbReference>
<reference evidence="2" key="1">
    <citation type="journal article" date="2014" name="Front. Microbiol.">
        <title>High frequency of phylogenetically diverse reductive dehalogenase-homologous genes in deep subseafloor sedimentary metagenomes.</title>
        <authorList>
            <person name="Kawai M."/>
            <person name="Futagami T."/>
            <person name="Toyoda A."/>
            <person name="Takaki Y."/>
            <person name="Nishi S."/>
            <person name="Hori S."/>
            <person name="Arai W."/>
            <person name="Tsubouchi T."/>
            <person name="Morono Y."/>
            <person name="Uchiyama I."/>
            <person name="Ito T."/>
            <person name="Fujiyama A."/>
            <person name="Inagaki F."/>
            <person name="Takami H."/>
        </authorList>
    </citation>
    <scope>NUCLEOTIDE SEQUENCE</scope>
    <source>
        <strain evidence="2">Expedition CK06-06</strain>
    </source>
</reference>
<dbReference type="PANTHER" id="PTHR23131">
    <property type="entry name" value="ENDORIBONUCLEASE LACTB2"/>
    <property type="match status" value="1"/>
</dbReference>
<dbReference type="InterPro" id="IPR050662">
    <property type="entry name" value="Sec-metab_biosynth-thioest"/>
</dbReference>
<dbReference type="Gene3D" id="3.60.15.10">
    <property type="entry name" value="Ribonuclease Z/Hydroxyacylglutathione hydrolase-like"/>
    <property type="match status" value="1"/>
</dbReference>
<dbReference type="PANTHER" id="PTHR23131:SF4">
    <property type="entry name" value="METALLO-BETA-LACTAMASE SUPERFAMILY POTEIN"/>
    <property type="match status" value="1"/>
</dbReference>